<reference evidence="1" key="1">
    <citation type="submission" date="2020-04" db="EMBL/GenBank/DDBJ databases">
        <authorList>
            <person name="Chiriac C."/>
            <person name="Salcher M."/>
            <person name="Ghai R."/>
            <person name="Kavagutti S V."/>
        </authorList>
    </citation>
    <scope>NUCLEOTIDE SEQUENCE</scope>
</reference>
<protein>
    <submittedName>
        <fullName evidence="1">Uncharacterized protein</fullName>
    </submittedName>
</protein>
<gene>
    <name evidence="1" type="ORF">UFOVP55_56</name>
</gene>
<evidence type="ECO:0000313" key="1">
    <source>
        <dbReference type="EMBL" id="CAB4125083.1"/>
    </source>
</evidence>
<sequence>MTHTYSPAQLAQGKAALANTIPECDYALADIRQTIDAFTPDTGAHLRYLSKLYEERDAYIARRAELSRSPSAEMKLEMMRNTLRMINFRAVEGLRDGAPTVLLHDIMRLSREAIYNSEK</sequence>
<proteinExistence type="predicted"/>
<dbReference type="EMBL" id="LR796185">
    <property type="protein sequence ID" value="CAB4125083.1"/>
    <property type="molecule type" value="Genomic_DNA"/>
</dbReference>
<accession>A0A6J5KW18</accession>
<organism evidence="1">
    <name type="scientific">uncultured Caudovirales phage</name>
    <dbReference type="NCBI Taxonomy" id="2100421"/>
    <lineage>
        <taxon>Viruses</taxon>
        <taxon>Duplodnaviria</taxon>
        <taxon>Heunggongvirae</taxon>
        <taxon>Uroviricota</taxon>
        <taxon>Caudoviricetes</taxon>
        <taxon>Peduoviridae</taxon>
        <taxon>Maltschvirus</taxon>
        <taxon>Maltschvirus maltsch</taxon>
    </lineage>
</organism>
<name>A0A6J5KW18_9CAUD</name>